<dbReference type="EMBL" id="PCWN01000007">
    <property type="protein sequence ID" value="PIR04223.1"/>
    <property type="molecule type" value="Genomic_DNA"/>
</dbReference>
<keyword evidence="3" id="KW-0547">Nucleotide-binding</keyword>
<dbReference type="GO" id="GO:0051607">
    <property type="term" value="P:defense response to virus"/>
    <property type="evidence" value="ECO:0007669"/>
    <property type="project" value="UniProtKB-KW"/>
</dbReference>
<accession>A0A2H0N5Q7</accession>
<dbReference type="InterPro" id="IPR043519">
    <property type="entry name" value="NT_sf"/>
</dbReference>
<gene>
    <name evidence="7" type="ORF">COV59_03510</name>
</gene>
<dbReference type="AlphaFoldDB" id="A0A2H0N5Q7"/>
<name>A0A2H0N5Q7_9BACT</name>
<evidence type="ECO:0000256" key="3">
    <source>
        <dbReference type="ARBA" id="ARBA00022741"/>
    </source>
</evidence>
<organism evidence="7 8">
    <name type="scientific">Candidatus Magasanikbacteria bacterium CG11_big_fil_rev_8_21_14_0_20_39_34</name>
    <dbReference type="NCBI Taxonomy" id="1974653"/>
    <lineage>
        <taxon>Bacteria</taxon>
        <taxon>Candidatus Magasanikiibacteriota</taxon>
    </lineage>
</organism>
<evidence type="ECO:0000256" key="2">
    <source>
        <dbReference type="ARBA" id="ARBA00022695"/>
    </source>
</evidence>
<feature type="region of interest" description="Disordered" evidence="5">
    <location>
        <begin position="1"/>
        <end position="22"/>
    </location>
</feature>
<feature type="domain" description="cGAS/DncV-like nucleotidyltransferase C-terminal helical" evidence="6">
    <location>
        <begin position="179"/>
        <end position="295"/>
    </location>
</feature>
<dbReference type="Pfam" id="PF26305">
    <property type="entry name" value="CD_NTase_C"/>
    <property type="match status" value="1"/>
</dbReference>
<evidence type="ECO:0000313" key="7">
    <source>
        <dbReference type="EMBL" id="PIR04223.1"/>
    </source>
</evidence>
<proteinExistence type="predicted"/>
<keyword evidence="4" id="KW-0051">Antiviral defense</keyword>
<dbReference type="SUPFAM" id="SSF81301">
    <property type="entry name" value="Nucleotidyltransferase"/>
    <property type="match status" value="1"/>
</dbReference>
<dbReference type="CDD" id="cd05400">
    <property type="entry name" value="NT_2-5OAS_ClassI-CCAase"/>
    <property type="match status" value="1"/>
</dbReference>
<dbReference type="InterPro" id="IPR006116">
    <property type="entry name" value="NT_2-5OAS_ClassI-CCAase"/>
</dbReference>
<keyword evidence="1 7" id="KW-0808">Transferase</keyword>
<keyword evidence="2" id="KW-0548">Nucleotidyltransferase</keyword>
<dbReference type="GO" id="GO:0016779">
    <property type="term" value="F:nucleotidyltransferase activity"/>
    <property type="evidence" value="ECO:0007669"/>
    <property type="project" value="InterPro"/>
</dbReference>
<dbReference type="Proteomes" id="UP000229600">
    <property type="component" value="Unassembled WGS sequence"/>
</dbReference>
<evidence type="ECO:0000256" key="4">
    <source>
        <dbReference type="ARBA" id="ARBA00023118"/>
    </source>
</evidence>
<evidence type="ECO:0000256" key="1">
    <source>
        <dbReference type="ARBA" id="ARBA00022679"/>
    </source>
</evidence>
<comment type="caution">
    <text evidence="7">The sequence shown here is derived from an EMBL/GenBank/DDBJ whole genome shotgun (WGS) entry which is preliminary data.</text>
</comment>
<reference evidence="7 8" key="1">
    <citation type="submission" date="2017-09" db="EMBL/GenBank/DDBJ databases">
        <title>Depth-based differentiation of microbial function through sediment-hosted aquifers and enrichment of novel symbionts in the deep terrestrial subsurface.</title>
        <authorList>
            <person name="Probst A.J."/>
            <person name="Ladd B."/>
            <person name="Jarett J.K."/>
            <person name="Geller-Mcgrath D.E."/>
            <person name="Sieber C.M."/>
            <person name="Emerson J.B."/>
            <person name="Anantharaman K."/>
            <person name="Thomas B.C."/>
            <person name="Malmstrom R."/>
            <person name="Stieglmeier M."/>
            <person name="Klingl A."/>
            <person name="Woyke T."/>
            <person name="Ryan C.M."/>
            <person name="Banfield J.F."/>
        </authorList>
    </citation>
    <scope>NUCLEOTIDE SEQUENCE [LARGE SCALE GENOMIC DNA]</scope>
    <source>
        <strain evidence="7">CG11_big_fil_rev_8_21_14_0_20_39_34</strain>
    </source>
</reference>
<evidence type="ECO:0000313" key="8">
    <source>
        <dbReference type="Proteomes" id="UP000229600"/>
    </source>
</evidence>
<evidence type="ECO:0000256" key="5">
    <source>
        <dbReference type="SAM" id="MobiDB-lite"/>
    </source>
</evidence>
<protein>
    <submittedName>
        <fullName evidence="7">Nucleotidyltransferase</fullName>
    </submittedName>
</protein>
<sequence>MSWEDTFKSWGAAPGTTEQQKMENAENAVRKAINAETVLKNMDISIIPQGSYKSRTNVRQDSDVDICICLNSTFFPRYPIGKTKEDYGNIDGSINFDEYRNLVQRALQNYFGTEYVTPGNKAFDIHSNTSRVDADVVPAFAYRYYHGEGENDYQQPLGIAFLTNNEKKKIINWPHHTYDNGKEKQQRTGQRYKKVVRIIKKLRNKMQEESISESQDIASFLIESMVWNAPDSHFNRDTYTADVRAVLAYCFNETLPNGSHGKLGEVNDFKYLFGDHQPWSRERAHKFFSSAWDYLGFE</sequence>
<evidence type="ECO:0000259" key="6">
    <source>
        <dbReference type="Pfam" id="PF26305"/>
    </source>
</evidence>
<dbReference type="Gene3D" id="3.30.460.10">
    <property type="entry name" value="Beta Polymerase, domain 2"/>
    <property type="match status" value="1"/>
</dbReference>
<dbReference type="InterPro" id="IPR058909">
    <property type="entry name" value="CD_NTase_C"/>
</dbReference>